<dbReference type="Gene3D" id="3.10.100.10">
    <property type="entry name" value="Mannose-Binding Protein A, subunit A"/>
    <property type="match status" value="2"/>
</dbReference>
<feature type="chain" id="PRO_5035793164" description="C-type lectin domain-containing protein" evidence="2">
    <location>
        <begin position="17"/>
        <end position="244"/>
    </location>
</feature>
<dbReference type="InterPro" id="IPR018378">
    <property type="entry name" value="C-type_lectin_CS"/>
</dbReference>
<dbReference type="Proteomes" id="UP000694389">
    <property type="component" value="Unassembled WGS sequence"/>
</dbReference>
<evidence type="ECO:0000313" key="5">
    <source>
        <dbReference type="Proteomes" id="UP000694389"/>
    </source>
</evidence>
<dbReference type="InterPro" id="IPR001304">
    <property type="entry name" value="C-type_lectin-like"/>
</dbReference>
<keyword evidence="2" id="KW-0732">Signal</keyword>
<dbReference type="AlphaFoldDB" id="A0A8P4G8W1"/>
<dbReference type="InterPro" id="IPR016187">
    <property type="entry name" value="CTDL_fold"/>
</dbReference>
<organism evidence="4 5">
    <name type="scientific">Dicentrarchus labrax</name>
    <name type="common">European seabass</name>
    <name type="synonym">Morone labrax</name>
    <dbReference type="NCBI Taxonomy" id="13489"/>
    <lineage>
        <taxon>Eukaryota</taxon>
        <taxon>Metazoa</taxon>
        <taxon>Chordata</taxon>
        <taxon>Craniata</taxon>
        <taxon>Vertebrata</taxon>
        <taxon>Euteleostomi</taxon>
        <taxon>Actinopterygii</taxon>
        <taxon>Neopterygii</taxon>
        <taxon>Teleostei</taxon>
        <taxon>Neoteleostei</taxon>
        <taxon>Acanthomorphata</taxon>
        <taxon>Eupercaria</taxon>
        <taxon>Moronidae</taxon>
        <taxon>Dicentrarchus</taxon>
    </lineage>
</organism>
<dbReference type="SUPFAM" id="SSF56436">
    <property type="entry name" value="C-type lectin-like"/>
    <property type="match status" value="2"/>
</dbReference>
<dbReference type="SMART" id="SM00034">
    <property type="entry name" value="CLECT"/>
    <property type="match status" value="2"/>
</dbReference>
<name>A0A8P4G8W1_DICLA</name>
<proteinExistence type="predicted"/>
<evidence type="ECO:0000256" key="1">
    <source>
        <dbReference type="ARBA" id="ARBA00023157"/>
    </source>
</evidence>
<dbReference type="InterPro" id="IPR016186">
    <property type="entry name" value="C-type_lectin-like/link_sf"/>
</dbReference>
<evidence type="ECO:0000313" key="4">
    <source>
        <dbReference type="Ensembl" id="ENSDLAP00005068452.1"/>
    </source>
</evidence>
<accession>A0A8P4G8W1</accession>
<evidence type="ECO:0000259" key="3">
    <source>
        <dbReference type="PROSITE" id="PS50041"/>
    </source>
</evidence>
<feature type="domain" description="C-type lectin" evidence="3">
    <location>
        <begin position="130"/>
        <end position="244"/>
    </location>
</feature>
<reference evidence="4" key="2">
    <citation type="submission" date="2025-09" db="UniProtKB">
        <authorList>
            <consortium name="Ensembl"/>
        </authorList>
    </citation>
    <scope>IDENTIFICATION</scope>
</reference>
<dbReference type="Pfam" id="PF00059">
    <property type="entry name" value="Lectin_C"/>
    <property type="match status" value="2"/>
</dbReference>
<evidence type="ECO:0000256" key="2">
    <source>
        <dbReference type="SAM" id="SignalP"/>
    </source>
</evidence>
<keyword evidence="1" id="KW-1015">Disulfide bond</keyword>
<protein>
    <recommendedName>
        <fullName evidence="3">C-type lectin domain-containing protein</fullName>
    </recommendedName>
</protein>
<dbReference type="CDD" id="cd00037">
    <property type="entry name" value="CLECT"/>
    <property type="match status" value="1"/>
</dbReference>
<dbReference type="PROSITE" id="PS50041">
    <property type="entry name" value="C_TYPE_LECTIN_2"/>
    <property type="match status" value="2"/>
</dbReference>
<reference evidence="4" key="1">
    <citation type="submission" date="2025-08" db="UniProtKB">
        <authorList>
            <consortium name="Ensembl"/>
        </authorList>
    </citation>
    <scope>IDENTIFICATION</scope>
</reference>
<feature type="domain" description="C-type lectin" evidence="3">
    <location>
        <begin position="29"/>
        <end position="131"/>
    </location>
</feature>
<keyword evidence="5" id="KW-1185">Reference proteome</keyword>
<feature type="signal peptide" evidence="2">
    <location>
        <begin position="1"/>
        <end position="16"/>
    </location>
</feature>
<sequence length="244" mass="28155">SKAKLWTCLFSVFVSAQIGKHVLVQNMSTWPLAQQYCRDKHTDLSSISSPWDEERLKNTRGGIGGRVWIGLYRNETQWKWSGGGNATYVPWDTDEPDGVLHQYVGAVCWQGCNWDGWHNIGSSHILPFLCFNLILVEEKKTWEDALLHCSQTDTTLTSLISETENLQALRKIQHNNITERVWIGLRFLGHRWLWVDGEPLVYEDWAEGGEEDHQCPIMKRCGALTKGGQWENWDCEDSLHFICY</sequence>
<dbReference type="PROSITE" id="PS00615">
    <property type="entry name" value="C_TYPE_LECTIN_1"/>
    <property type="match status" value="1"/>
</dbReference>
<dbReference type="PANTHER" id="PTHR45784">
    <property type="entry name" value="C-TYPE LECTIN DOMAIN FAMILY 20 MEMBER A-RELATED"/>
    <property type="match status" value="1"/>
</dbReference>
<dbReference type="GeneTree" id="ENSGT00940000163460"/>
<dbReference type="Ensembl" id="ENSDLAT00005067976.1">
    <property type="protein sequence ID" value="ENSDLAP00005068452.1"/>
    <property type="gene ID" value="ENSDLAG00005032866.1"/>
</dbReference>
<dbReference type="PANTHER" id="PTHR45784:SF8">
    <property type="entry name" value="C-TYPE MANNOSE RECEPTOR 2-RELATED"/>
    <property type="match status" value="1"/>
</dbReference>